<accession>A0ABR7YG81</accession>
<organism evidence="2 3">
    <name type="scientific">Sphingobacterium litopenaei</name>
    <dbReference type="NCBI Taxonomy" id="2763500"/>
    <lineage>
        <taxon>Bacteria</taxon>
        <taxon>Pseudomonadati</taxon>
        <taxon>Bacteroidota</taxon>
        <taxon>Sphingobacteriia</taxon>
        <taxon>Sphingobacteriales</taxon>
        <taxon>Sphingobacteriaceae</taxon>
        <taxon>Sphingobacterium</taxon>
    </lineage>
</organism>
<proteinExistence type="predicted"/>
<evidence type="ECO:0000313" key="3">
    <source>
        <dbReference type="Proteomes" id="UP000651271"/>
    </source>
</evidence>
<protein>
    <recommendedName>
        <fullName evidence="4">DUF4919 domain-containing protein</fullName>
    </recommendedName>
</protein>
<reference evidence="2 3" key="1">
    <citation type="submission" date="2020-08" db="EMBL/GenBank/DDBJ databases">
        <title>Sphingobacterium sp. DN04309 isolated from aquaculture water.</title>
        <authorList>
            <person name="Zhang M."/>
        </authorList>
    </citation>
    <scope>NUCLEOTIDE SEQUENCE [LARGE SCALE GENOMIC DNA]</scope>
    <source>
        <strain evidence="2 3">DN04309</strain>
    </source>
</reference>
<evidence type="ECO:0000256" key="1">
    <source>
        <dbReference type="SAM" id="SignalP"/>
    </source>
</evidence>
<dbReference type="RefSeq" id="WP_190302507.1">
    <property type="nucleotide sequence ID" value="NZ_JACOIJ010000024.1"/>
</dbReference>
<keyword evidence="1" id="KW-0732">Signal</keyword>
<name>A0ABR7YG81_9SPHI</name>
<evidence type="ECO:0008006" key="4">
    <source>
        <dbReference type="Google" id="ProtNLM"/>
    </source>
</evidence>
<feature type="chain" id="PRO_5047130618" description="DUF4919 domain-containing protein" evidence="1">
    <location>
        <begin position="22"/>
        <end position="257"/>
    </location>
</feature>
<gene>
    <name evidence="2" type="ORF">H8B04_11980</name>
</gene>
<evidence type="ECO:0000313" key="2">
    <source>
        <dbReference type="EMBL" id="MBD1430276.1"/>
    </source>
</evidence>
<comment type="caution">
    <text evidence="2">The sequence shown here is derived from an EMBL/GenBank/DDBJ whole genome shotgun (WGS) entry which is preliminary data.</text>
</comment>
<feature type="signal peptide" evidence="1">
    <location>
        <begin position="1"/>
        <end position="21"/>
    </location>
</feature>
<sequence length="257" mass="29672">MNIIKYAVLVIFIGMASPAFSQEITEAQIMAKTRELSNIYDDAQLQKALSTLEKSKSQADLVYAYKYYLSQKDEESIARVKKNGLKKFPKGIFSYYVEMTRIAALKNLNEKNEAYQKLLQVNPSLDLGMEGLSMTLGFAAQGDTALMNTYLDYYMRNAKTPSDNTISKVSMYSMLINNLMRTNTKLAMPYLDYCLAYYRDRLQNQPNREDQARYYQVIGHYADILIRDNKSEEAFQYENGSIRIFVFEKRVSCIFAI</sequence>
<dbReference type="EMBL" id="JACOIJ010000024">
    <property type="protein sequence ID" value="MBD1430276.1"/>
    <property type="molecule type" value="Genomic_DNA"/>
</dbReference>
<keyword evidence="3" id="KW-1185">Reference proteome</keyword>
<dbReference type="Proteomes" id="UP000651271">
    <property type="component" value="Unassembled WGS sequence"/>
</dbReference>